<evidence type="ECO:0000313" key="2">
    <source>
        <dbReference type="Proteomes" id="UP000604825"/>
    </source>
</evidence>
<reference evidence="1" key="1">
    <citation type="submission" date="2020-10" db="EMBL/GenBank/DDBJ databases">
        <authorList>
            <person name="Han B."/>
            <person name="Lu T."/>
            <person name="Zhao Q."/>
            <person name="Huang X."/>
            <person name="Zhao Y."/>
        </authorList>
    </citation>
    <scope>NUCLEOTIDE SEQUENCE</scope>
</reference>
<keyword evidence="2" id="KW-1185">Reference proteome</keyword>
<comment type="caution">
    <text evidence="1">The sequence shown here is derived from an EMBL/GenBank/DDBJ whole genome shotgun (WGS) entry which is preliminary data.</text>
</comment>
<accession>A0A811RAM2</accession>
<sequence>MSDDVDTTANPLLPPPLSMAGALSPAGAFVSMSATALLQKDAELGAIAVMVLGESGLQSPPPPPRRTCERR</sequence>
<proteinExistence type="predicted"/>
<organism evidence="1 2">
    <name type="scientific">Miscanthus lutarioriparius</name>
    <dbReference type="NCBI Taxonomy" id="422564"/>
    <lineage>
        <taxon>Eukaryota</taxon>
        <taxon>Viridiplantae</taxon>
        <taxon>Streptophyta</taxon>
        <taxon>Embryophyta</taxon>
        <taxon>Tracheophyta</taxon>
        <taxon>Spermatophyta</taxon>
        <taxon>Magnoliopsida</taxon>
        <taxon>Liliopsida</taxon>
        <taxon>Poales</taxon>
        <taxon>Poaceae</taxon>
        <taxon>PACMAD clade</taxon>
        <taxon>Panicoideae</taxon>
        <taxon>Andropogonodae</taxon>
        <taxon>Andropogoneae</taxon>
        <taxon>Saccharinae</taxon>
        <taxon>Miscanthus</taxon>
    </lineage>
</organism>
<dbReference type="AlphaFoldDB" id="A0A811RAM2"/>
<dbReference type="EMBL" id="CAJGYO010000014">
    <property type="protein sequence ID" value="CAD6267237.1"/>
    <property type="molecule type" value="Genomic_DNA"/>
</dbReference>
<name>A0A811RAM2_9POAL</name>
<protein>
    <submittedName>
        <fullName evidence="1">Uncharacterized protein</fullName>
    </submittedName>
</protein>
<gene>
    <name evidence="1" type="ORF">NCGR_LOCUS50542</name>
</gene>
<dbReference type="Proteomes" id="UP000604825">
    <property type="component" value="Unassembled WGS sequence"/>
</dbReference>
<evidence type="ECO:0000313" key="1">
    <source>
        <dbReference type="EMBL" id="CAD6267237.1"/>
    </source>
</evidence>